<gene>
    <name evidence="2" type="ORF">IEQ34_005469</name>
</gene>
<protein>
    <recommendedName>
        <fullName evidence="4">Band 7 domain-containing protein</fullName>
    </recommendedName>
</protein>
<feature type="signal peptide" evidence="1">
    <location>
        <begin position="1"/>
        <end position="16"/>
    </location>
</feature>
<dbReference type="AlphaFoldDB" id="A0AAV7H9X1"/>
<evidence type="ECO:0008006" key="4">
    <source>
        <dbReference type="Google" id="ProtNLM"/>
    </source>
</evidence>
<keyword evidence="1" id="KW-0732">Signal</keyword>
<name>A0AAV7H9X1_DENCH</name>
<dbReference type="EMBL" id="JAGFBR010000006">
    <property type="protein sequence ID" value="KAH0465366.1"/>
    <property type="molecule type" value="Genomic_DNA"/>
</dbReference>
<organism evidence="2 3">
    <name type="scientific">Dendrobium chrysotoxum</name>
    <name type="common">Orchid</name>
    <dbReference type="NCBI Taxonomy" id="161865"/>
    <lineage>
        <taxon>Eukaryota</taxon>
        <taxon>Viridiplantae</taxon>
        <taxon>Streptophyta</taxon>
        <taxon>Embryophyta</taxon>
        <taxon>Tracheophyta</taxon>
        <taxon>Spermatophyta</taxon>
        <taxon>Magnoliopsida</taxon>
        <taxon>Liliopsida</taxon>
        <taxon>Asparagales</taxon>
        <taxon>Orchidaceae</taxon>
        <taxon>Epidendroideae</taxon>
        <taxon>Malaxideae</taxon>
        <taxon>Dendrobiinae</taxon>
        <taxon>Dendrobium</taxon>
    </lineage>
</organism>
<sequence>MLIGIWLIALFRDRGAILTPEHFSQMGRFTCDIHGRITFRFKWLDIQTIELSKSWANGSFFVKNNWNLIEKWGNLKELSVPIHIREEDILRALKIPDVESLFYEVKSRSELLSPKIIEDFKKSLVFKSIIQDHIQQARDHIYVVEVKALQRQCIEDGFIRGFLKRIRLVQCKNGANIEGLSPSQASYDIQPHIEDDTESVLNSDSAIDVI</sequence>
<comment type="caution">
    <text evidence="2">The sequence shown here is derived from an EMBL/GenBank/DDBJ whole genome shotgun (WGS) entry which is preliminary data.</text>
</comment>
<feature type="chain" id="PRO_5043350144" description="Band 7 domain-containing protein" evidence="1">
    <location>
        <begin position="17"/>
        <end position="210"/>
    </location>
</feature>
<dbReference type="Proteomes" id="UP000775213">
    <property type="component" value="Unassembled WGS sequence"/>
</dbReference>
<reference evidence="2 3" key="1">
    <citation type="journal article" date="2021" name="Hortic Res">
        <title>Chromosome-scale assembly of the Dendrobium chrysotoxum genome enhances the understanding of orchid evolution.</title>
        <authorList>
            <person name="Zhang Y."/>
            <person name="Zhang G.Q."/>
            <person name="Zhang D."/>
            <person name="Liu X.D."/>
            <person name="Xu X.Y."/>
            <person name="Sun W.H."/>
            <person name="Yu X."/>
            <person name="Zhu X."/>
            <person name="Wang Z.W."/>
            <person name="Zhao X."/>
            <person name="Zhong W.Y."/>
            <person name="Chen H."/>
            <person name="Yin W.L."/>
            <person name="Huang T."/>
            <person name="Niu S.C."/>
            <person name="Liu Z.J."/>
        </authorList>
    </citation>
    <scope>NUCLEOTIDE SEQUENCE [LARGE SCALE GENOMIC DNA]</scope>
    <source>
        <strain evidence="2">Lindl</strain>
    </source>
</reference>
<proteinExistence type="predicted"/>
<accession>A0AAV7H9X1</accession>
<keyword evidence="3" id="KW-1185">Reference proteome</keyword>
<evidence type="ECO:0000313" key="3">
    <source>
        <dbReference type="Proteomes" id="UP000775213"/>
    </source>
</evidence>
<evidence type="ECO:0000313" key="2">
    <source>
        <dbReference type="EMBL" id="KAH0465366.1"/>
    </source>
</evidence>
<evidence type="ECO:0000256" key="1">
    <source>
        <dbReference type="SAM" id="SignalP"/>
    </source>
</evidence>